<dbReference type="GO" id="GO:0003723">
    <property type="term" value="F:RNA binding"/>
    <property type="evidence" value="ECO:0007669"/>
    <property type="project" value="UniProtKB-UniRule"/>
</dbReference>
<feature type="compositionally biased region" description="Polar residues" evidence="4">
    <location>
        <begin position="275"/>
        <end position="290"/>
    </location>
</feature>
<sequence length="455" mass="48889">MSSSSGSDVDAESSSSSSIVLVKAIKRAPGSIHVQDNDSAPSSSSSRSPSPEVPVVSHAEKRKQKKKQQKVQEASPAMENGKSKSADGSASTALSKRQNSVWVGNLSFKTTQEDLRTFFSGAGEITRINLPTKKPNGPGQRRENRGFAYVDFATPEAKVAAIALSEKPLTGRKLLIKDGNDYTGRPAVPGAENVVPDASSSKPNTGIGLSKTAQKILRSQKQPPAPTLFFGNLGFETTDVSLRAFLEAHRPAAKGAKGTKTPAGGENGALEPEPTDQTSQPASGQATSNDPWIRKVRMGTFEDSGLCKGFAFVDFISIENATTALINPRNHQMDGRKLVVEYASAEAVRRGGGPHAKTAGTQRGPSKPMRRSRRDQPTHHEPDRPTVSNDRKHSLEHEHVVEEQAPKKLRTETNEKVYRTAGKRERVRPKPGAALALAKRESAAIIPSQGKKIVF</sequence>
<evidence type="ECO:0000256" key="1">
    <source>
        <dbReference type="ARBA" id="ARBA00022737"/>
    </source>
</evidence>
<feature type="compositionally biased region" description="Low complexity" evidence="4">
    <location>
        <begin position="39"/>
        <end position="57"/>
    </location>
</feature>
<evidence type="ECO:0000256" key="4">
    <source>
        <dbReference type="SAM" id="MobiDB-lite"/>
    </source>
</evidence>
<feature type="compositionally biased region" description="Basic and acidic residues" evidence="4">
    <location>
        <begin position="374"/>
        <end position="414"/>
    </location>
</feature>
<feature type="domain" description="RRM" evidence="5">
    <location>
        <begin position="99"/>
        <end position="181"/>
    </location>
</feature>
<organism evidence="6 7">
    <name type="scientific">Pleurotus eryngii</name>
    <name type="common">Boletus of the steppes</name>
    <dbReference type="NCBI Taxonomy" id="5323"/>
    <lineage>
        <taxon>Eukaryota</taxon>
        <taxon>Fungi</taxon>
        <taxon>Dikarya</taxon>
        <taxon>Basidiomycota</taxon>
        <taxon>Agaricomycotina</taxon>
        <taxon>Agaricomycetes</taxon>
        <taxon>Agaricomycetidae</taxon>
        <taxon>Agaricales</taxon>
        <taxon>Pleurotineae</taxon>
        <taxon>Pleurotaceae</taxon>
        <taxon>Pleurotus</taxon>
    </lineage>
</organism>
<dbReference type="PANTHER" id="PTHR23236:SF119">
    <property type="entry name" value="NUCLEAR RNA-BINDING PROTEIN SART-3"/>
    <property type="match status" value="1"/>
</dbReference>
<dbReference type="InterPro" id="IPR000504">
    <property type="entry name" value="RRM_dom"/>
</dbReference>
<evidence type="ECO:0000256" key="3">
    <source>
        <dbReference type="PROSITE-ProRule" id="PRU00176"/>
    </source>
</evidence>
<feature type="region of interest" description="Disordered" evidence="4">
    <location>
        <begin position="180"/>
        <end position="206"/>
    </location>
</feature>
<dbReference type="AlphaFoldDB" id="A0A9P6DI19"/>
<evidence type="ECO:0000259" key="5">
    <source>
        <dbReference type="PROSITE" id="PS50102"/>
    </source>
</evidence>
<dbReference type="Pfam" id="PF00076">
    <property type="entry name" value="RRM_1"/>
    <property type="match status" value="1"/>
</dbReference>
<feature type="region of interest" description="Disordered" evidence="4">
    <location>
        <begin position="348"/>
        <end position="414"/>
    </location>
</feature>
<gene>
    <name evidence="6" type="ORF">BDN71DRAFT_1443175</name>
</gene>
<dbReference type="PANTHER" id="PTHR23236">
    <property type="entry name" value="EUKARYOTIC TRANSLATION INITIATION FACTOR 4B/4H"/>
    <property type="match status" value="1"/>
</dbReference>
<keyword evidence="1" id="KW-0677">Repeat</keyword>
<evidence type="ECO:0000256" key="2">
    <source>
        <dbReference type="ARBA" id="ARBA00022884"/>
    </source>
</evidence>
<evidence type="ECO:0000313" key="6">
    <source>
        <dbReference type="EMBL" id="KAF9498744.1"/>
    </source>
</evidence>
<comment type="caution">
    <text evidence="6">The sequence shown here is derived from an EMBL/GenBank/DDBJ whole genome shotgun (WGS) entry which is preliminary data.</text>
</comment>
<dbReference type="Gene3D" id="3.30.70.330">
    <property type="match status" value="2"/>
</dbReference>
<dbReference type="SUPFAM" id="SSF54928">
    <property type="entry name" value="RNA-binding domain, RBD"/>
    <property type="match status" value="2"/>
</dbReference>
<keyword evidence="2 3" id="KW-0694">RNA-binding</keyword>
<dbReference type="InterPro" id="IPR035979">
    <property type="entry name" value="RBD_domain_sf"/>
</dbReference>
<keyword evidence="7" id="KW-1185">Reference proteome</keyword>
<reference evidence="6" key="1">
    <citation type="submission" date="2020-11" db="EMBL/GenBank/DDBJ databases">
        <authorList>
            <consortium name="DOE Joint Genome Institute"/>
            <person name="Ahrendt S."/>
            <person name="Riley R."/>
            <person name="Andreopoulos W."/>
            <person name="Labutti K."/>
            <person name="Pangilinan J."/>
            <person name="Ruiz-Duenas F.J."/>
            <person name="Barrasa J.M."/>
            <person name="Sanchez-Garcia M."/>
            <person name="Camarero S."/>
            <person name="Miyauchi S."/>
            <person name="Serrano A."/>
            <person name="Linde D."/>
            <person name="Babiker R."/>
            <person name="Drula E."/>
            <person name="Ayuso-Fernandez I."/>
            <person name="Pacheco R."/>
            <person name="Padilla G."/>
            <person name="Ferreira P."/>
            <person name="Barriuso J."/>
            <person name="Kellner H."/>
            <person name="Castanera R."/>
            <person name="Alfaro M."/>
            <person name="Ramirez L."/>
            <person name="Pisabarro A.G."/>
            <person name="Kuo A."/>
            <person name="Tritt A."/>
            <person name="Lipzen A."/>
            <person name="He G."/>
            <person name="Yan M."/>
            <person name="Ng V."/>
            <person name="Cullen D."/>
            <person name="Martin F."/>
            <person name="Rosso M.-N."/>
            <person name="Henrissat B."/>
            <person name="Hibbett D."/>
            <person name="Martinez A.T."/>
            <person name="Grigoriev I.V."/>
        </authorList>
    </citation>
    <scope>NUCLEOTIDE SEQUENCE</scope>
    <source>
        <strain evidence="6">ATCC 90797</strain>
    </source>
</reference>
<feature type="region of interest" description="Disordered" evidence="4">
    <location>
        <begin position="28"/>
        <end position="105"/>
    </location>
</feature>
<dbReference type="InterPro" id="IPR012677">
    <property type="entry name" value="Nucleotide-bd_a/b_plait_sf"/>
</dbReference>
<proteinExistence type="predicted"/>
<dbReference type="PROSITE" id="PS50102">
    <property type="entry name" value="RRM"/>
    <property type="match status" value="2"/>
</dbReference>
<accession>A0A9P6DI19</accession>
<feature type="compositionally biased region" description="Basic residues" evidence="4">
    <location>
        <begin position="60"/>
        <end position="69"/>
    </location>
</feature>
<protein>
    <recommendedName>
        <fullName evidence="5">RRM domain-containing protein</fullName>
    </recommendedName>
</protein>
<dbReference type="Proteomes" id="UP000807025">
    <property type="component" value="Unassembled WGS sequence"/>
</dbReference>
<dbReference type="SMART" id="SM00360">
    <property type="entry name" value="RRM"/>
    <property type="match status" value="2"/>
</dbReference>
<feature type="compositionally biased region" description="Polar residues" evidence="4">
    <location>
        <begin position="86"/>
        <end position="105"/>
    </location>
</feature>
<dbReference type="OrthoDB" id="439808at2759"/>
<feature type="region of interest" description="Disordered" evidence="4">
    <location>
        <begin position="252"/>
        <end position="290"/>
    </location>
</feature>
<name>A0A9P6DI19_PLEER</name>
<feature type="compositionally biased region" description="Low complexity" evidence="4">
    <location>
        <begin position="253"/>
        <end position="264"/>
    </location>
</feature>
<evidence type="ECO:0000313" key="7">
    <source>
        <dbReference type="Proteomes" id="UP000807025"/>
    </source>
</evidence>
<dbReference type="EMBL" id="MU154536">
    <property type="protein sequence ID" value="KAF9498744.1"/>
    <property type="molecule type" value="Genomic_DNA"/>
</dbReference>
<feature type="domain" description="RRM" evidence="5">
    <location>
        <begin position="226"/>
        <end position="345"/>
    </location>
</feature>